<reference evidence="1 2" key="1">
    <citation type="submission" date="2018-01" db="EMBL/GenBank/DDBJ databases">
        <title>Whole genome sequencing of Histamine producing bacteria.</title>
        <authorList>
            <person name="Butler K."/>
        </authorList>
    </citation>
    <scope>NUCLEOTIDE SEQUENCE [LARGE SCALE GENOMIC DNA]</scope>
    <source>
        <strain evidence="1 2">DSM 100436</strain>
    </source>
</reference>
<dbReference type="Proteomes" id="UP000241771">
    <property type="component" value="Unassembled WGS sequence"/>
</dbReference>
<dbReference type="OrthoDB" id="3770261at2"/>
<dbReference type="RefSeq" id="WP_036831940.1">
    <property type="nucleotide sequence ID" value="NZ_JGVO01001608.1"/>
</dbReference>
<dbReference type="InterPro" id="IPR022074">
    <property type="entry name" value="DUF3626"/>
</dbReference>
<name>A0A2T3NWD7_9GAMM</name>
<evidence type="ECO:0000313" key="1">
    <source>
        <dbReference type="EMBL" id="PSW20551.1"/>
    </source>
</evidence>
<keyword evidence="2" id="KW-1185">Reference proteome</keyword>
<dbReference type="Pfam" id="PF12294">
    <property type="entry name" value="DUF3626"/>
    <property type="match status" value="1"/>
</dbReference>
<evidence type="ECO:0000313" key="2">
    <source>
        <dbReference type="Proteomes" id="UP000241771"/>
    </source>
</evidence>
<gene>
    <name evidence="1" type="ORF">C9I98_06780</name>
</gene>
<proteinExistence type="predicted"/>
<dbReference type="EMBL" id="PYMA01000003">
    <property type="protein sequence ID" value="PSW20551.1"/>
    <property type="molecule type" value="Genomic_DNA"/>
</dbReference>
<dbReference type="AlphaFoldDB" id="A0A2T3NWD7"/>
<accession>A0A2T3NWD7</accession>
<sequence length="377" mass="42477">MLNTSQTLALNHIRSHAKSRQAKAQAMIEHILQMSNIEPRRFQQAIEAIKSNAPVALHFHPDRIASQNLTVVDQLLQDGRYKSQFETHISNGKVSPEQGGPRDNWENALFGDAYTQNGFNPVERPKYGALHLMNHSDGPCPRFGSCYFLLNPEVSQRATFTYRDSHTSPQERGTLDCFDDILVNLLIDAFELDFALGCHGMRPAQLVDSLINRFEQSRCSFDAHYPINTMPLGRNLDHYIEAQIHGDISLTHDVMALVADPSFKGTEIGQTLLRLCQQYNIELMWHQGYALNPDNVPDDFRGNTMPALANLVSQFQQQQNQQAGETKLGGTHFITASTIGAAAANLIHQPDNWHTFHSQEEGLQQLKLLWHVLVKFG</sequence>
<comment type="caution">
    <text evidence="1">The sequence shown here is derived from an EMBL/GenBank/DDBJ whole genome shotgun (WGS) entry which is preliminary data.</text>
</comment>
<protein>
    <submittedName>
        <fullName evidence="1">DUF3626 domain-containing protein</fullName>
    </submittedName>
</protein>
<organism evidence="1 2">
    <name type="scientific">Photobacterium sanctipauli</name>
    <dbReference type="NCBI Taxonomy" id="1342794"/>
    <lineage>
        <taxon>Bacteria</taxon>
        <taxon>Pseudomonadati</taxon>
        <taxon>Pseudomonadota</taxon>
        <taxon>Gammaproteobacteria</taxon>
        <taxon>Vibrionales</taxon>
        <taxon>Vibrionaceae</taxon>
        <taxon>Photobacterium</taxon>
    </lineage>
</organism>